<keyword evidence="2" id="KW-1185">Reference proteome</keyword>
<dbReference type="PANTHER" id="PTHR16199:SF4">
    <property type="entry name" value="CONDENSIN-2 COMPLEX SUBUNIT G2"/>
    <property type="match status" value="1"/>
</dbReference>
<dbReference type="InterPro" id="IPR016024">
    <property type="entry name" value="ARM-type_fold"/>
</dbReference>
<dbReference type="AlphaFoldDB" id="A0ABD2CUY1"/>
<dbReference type="PANTHER" id="PTHR16199">
    <property type="entry name" value="CONDENSIN-2 COMPLEX SUBUNIT G2"/>
    <property type="match status" value="1"/>
</dbReference>
<evidence type="ECO:0000313" key="1">
    <source>
        <dbReference type="EMBL" id="KAL2748816.1"/>
    </source>
</evidence>
<organism evidence="1 2">
    <name type="scientific">Vespula maculifrons</name>
    <name type="common">Eastern yellow jacket</name>
    <name type="synonym">Wasp</name>
    <dbReference type="NCBI Taxonomy" id="7453"/>
    <lineage>
        <taxon>Eukaryota</taxon>
        <taxon>Metazoa</taxon>
        <taxon>Ecdysozoa</taxon>
        <taxon>Arthropoda</taxon>
        <taxon>Hexapoda</taxon>
        <taxon>Insecta</taxon>
        <taxon>Pterygota</taxon>
        <taxon>Neoptera</taxon>
        <taxon>Endopterygota</taxon>
        <taxon>Hymenoptera</taxon>
        <taxon>Apocrita</taxon>
        <taxon>Aculeata</taxon>
        <taxon>Vespoidea</taxon>
        <taxon>Vespidae</taxon>
        <taxon>Vespinae</taxon>
        <taxon>Vespula</taxon>
    </lineage>
</organism>
<comment type="caution">
    <text evidence="1">The sequence shown here is derived from an EMBL/GenBank/DDBJ whole genome shotgun (WGS) entry which is preliminary data.</text>
</comment>
<reference evidence="1 2" key="1">
    <citation type="journal article" date="2024" name="Ann. Entomol. Soc. Am.">
        <title>Genomic analyses of the southern and eastern yellowjacket wasps (Hymenoptera: Vespidae) reveal evolutionary signatures of social life.</title>
        <authorList>
            <person name="Catto M.A."/>
            <person name="Caine P.B."/>
            <person name="Orr S.E."/>
            <person name="Hunt B.G."/>
            <person name="Goodisman M.A.D."/>
        </authorList>
    </citation>
    <scope>NUCLEOTIDE SEQUENCE [LARGE SCALE GENOMIC DNA]</scope>
    <source>
        <strain evidence="1">232</strain>
        <tissue evidence="1">Head and thorax</tissue>
    </source>
</reference>
<evidence type="ECO:0000313" key="2">
    <source>
        <dbReference type="Proteomes" id="UP001607303"/>
    </source>
</evidence>
<accession>A0ABD2CUY1</accession>
<sequence length="1127" mass="130637">MSCQRVIIHDKILFRILKTKGCDISTICDKMKLDIRNIKILSEEELCELWYHVKIILLKAQKLSILQSDNENSKVQTLYVSINFNEKQQALKLIQAIAAMALETVMHKTFLPNVLLEIVIILHSVILPEIKDTKVKDEISYLLENWWKSNMIWKEKVIMNAIKHLTESSKTSSQHIKRLYKIRSALYLIKRNEDIQMLVELSRSAVVMSVPEGTVILLKLFALGEEFVMGIHNNVKTILEIGESDVIKGYANLYAKAWLNATNKTKKLIIEKCFKNIIFHCLRSRRDSTGRVKLGTNLLIFVDALHRYKSNAIKVMLHDHWNSLLWEHLKASGSSVRCNAAEILFVIYSVESKYLTQNENEMKQYTKAISQLLKDSNQQVCLIAINGTSKILESHWKCIPADIIKNWLNILSYHMKSKFSSEIKISILNGIKLMVSNKHSHTSVKDFLNNFVNQIYYADINVIKCFIKLLIYLQNQIGISIWDSVALTTLLKCIEDTNESKLLEELIKLLCLRIQLDDLNNDDATEEIINIGTKNITATRKFFFHSKDIVNWDNAFRLINIILLTIERQASCLLADDKTNNKCSKRFKRNNDKSHNGNSTKDIVKKEIDTCESINILLEVVAIILYVNKKNVMNEYFDKEEGRDLRRVFTSILPQILCSYRVQKLSLNESTLFLLSFVPVTMMSNANNICETIAKQLSNHDVSNEMLITILYTLMKWEKMDIVFTLLKDLITKFTNVEYNQENSNDLIMKEQEQTLVLTVGILKHLLNIDFQEKLLIAYHKDLVNVWKDLRVIQYHVENRLICSNELSNVVMKEQVLIGLFKDYLSIIYILLKIDVYDVSECLQNILSWIEERVIPRIPTMEEHEKHQFPINILKIVLNVCNSMIKECQLSTKICCKIIVLYFKSISSSAGIIFMHDALKAIIALLHFNKTQYYNEDSNLLNTILPKFLYAVMISLNKYPKDIIIEHTNNLKMLNLLIEKYFETIEFTYSDQKMHATYLTIILNTGISSISKEIVDNAGNNSTDILKIKFPFLAEKILKNTLYLKKYQHACFLAIKQAVIHYDEVDILSTLLIINEMFNLPIKSTRKLQDITNVIKLEYEKRCDLTVHNRFIVDAIKTIVNSIQSNF</sequence>
<protein>
    <submittedName>
        <fullName evidence="1">Condensin-2 complex subunit G2-like isoform X1</fullName>
    </submittedName>
</protein>
<dbReference type="Proteomes" id="UP001607303">
    <property type="component" value="Unassembled WGS sequence"/>
</dbReference>
<name>A0ABD2CUY1_VESMC</name>
<dbReference type="InterPro" id="IPR011989">
    <property type="entry name" value="ARM-like"/>
</dbReference>
<dbReference type="SUPFAM" id="SSF48371">
    <property type="entry name" value="ARM repeat"/>
    <property type="match status" value="1"/>
</dbReference>
<proteinExistence type="predicted"/>
<gene>
    <name evidence="1" type="ORF">V1477_002936</name>
</gene>
<dbReference type="Gene3D" id="1.25.10.10">
    <property type="entry name" value="Leucine-rich Repeat Variant"/>
    <property type="match status" value="1"/>
</dbReference>
<dbReference type="Pfam" id="PF12422">
    <property type="entry name" value="Condensin2nSMC"/>
    <property type="match status" value="1"/>
</dbReference>
<dbReference type="EMBL" id="JAYRBN010000030">
    <property type="protein sequence ID" value="KAL2748816.1"/>
    <property type="molecule type" value="Genomic_DNA"/>
</dbReference>
<dbReference type="InterPro" id="IPR024741">
    <property type="entry name" value="Condensin2_G2"/>
</dbReference>